<organism evidence="2 3">
    <name type="scientific">Pseudothauera rhizosphaerae</name>
    <dbReference type="NCBI Taxonomy" id="2565932"/>
    <lineage>
        <taxon>Bacteria</taxon>
        <taxon>Pseudomonadati</taxon>
        <taxon>Pseudomonadota</taxon>
        <taxon>Betaproteobacteria</taxon>
        <taxon>Rhodocyclales</taxon>
        <taxon>Zoogloeaceae</taxon>
        <taxon>Pseudothauera</taxon>
    </lineage>
</organism>
<dbReference type="OrthoDB" id="9804758at2"/>
<proteinExistence type="predicted"/>
<evidence type="ECO:0000313" key="3">
    <source>
        <dbReference type="Proteomes" id="UP000307956"/>
    </source>
</evidence>
<dbReference type="InterPro" id="IPR052539">
    <property type="entry name" value="MGD_biosynthesis_adapter"/>
</dbReference>
<dbReference type="PANTHER" id="PTHR40072">
    <property type="entry name" value="MOLYBDOPTERIN-GUANINE DINUCLEOTIDE BIOSYNTHESIS ADAPTER PROTEIN-RELATED"/>
    <property type="match status" value="1"/>
</dbReference>
<reference evidence="2 3" key="1">
    <citation type="submission" date="2019-04" db="EMBL/GenBank/DDBJ databases">
        <title>Azoarcus rhizosphaerae sp. nov. isolated from rhizosphere of Ficus religiosa.</title>
        <authorList>
            <person name="Lin S.-Y."/>
            <person name="Hameed A."/>
            <person name="Hsu Y.-H."/>
            <person name="Young C.-C."/>
        </authorList>
    </citation>
    <scope>NUCLEOTIDE SEQUENCE [LARGE SCALE GENOMIC DNA]</scope>
    <source>
        <strain evidence="2 3">CC-YHH848</strain>
    </source>
</reference>
<dbReference type="AlphaFoldDB" id="A0A4S4AU26"/>
<gene>
    <name evidence="2" type="primary">mobB</name>
    <name evidence="2" type="ORF">E6O51_04830</name>
</gene>
<name>A0A4S4AU26_9RHOO</name>
<dbReference type="PANTHER" id="PTHR40072:SF1">
    <property type="entry name" value="MOLYBDOPTERIN-GUANINE DINUCLEOTIDE BIOSYNTHESIS ADAPTER PROTEIN"/>
    <property type="match status" value="1"/>
</dbReference>
<dbReference type="GO" id="GO:0006777">
    <property type="term" value="P:Mo-molybdopterin cofactor biosynthetic process"/>
    <property type="evidence" value="ECO:0007669"/>
    <property type="project" value="InterPro"/>
</dbReference>
<feature type="domain" description="Molybdopterin-guanine dinucleotide biosynthesis protein B (MobB)" evidence="1">
    <location>
        <begin position="41"/>
        <end position="173"/>
    </location>
</feature>
<dbReference type="SUPFAM" id="SSF52540">
    <property type="entry name" value="P-loop containing nucleoside triphosphate hydrolases"/>
    <property type="match status" value="1"/>
</dbReference>
<dbReference type="Proteomes" id="UP000307956">
    <property type="component" value="Unassembled WGS sequence"/>
</dbReference>
<dbReference type="CDD" id="cd03116">
    <property type="entry name" value="MobB"/>
    <property type="match status" value="1"/>
</dbReference>
<comment type="caution">
    <text evidence="2">The sequence shown here is derived from an EMBL/GenBank/DDBJ whole genome shotgun (WGS) entry which is preliminary data.</text>
</comment>
<keyword evidence="3" id="KW-1185">Reference proteome</keyword>
<dbReference type="NCBIfam" id="TIGR00176">
    <property type="entry name" value="mobB"/>
    <property type="match status" value="1"/>
</dbReference>
<sequence length="203" mass="22431">MWRPGIPTDAPPDRSQVRRPAHYSILRPSIPSSGPTDPMKVFGIAGWSGSGKTTLVEKLIPEFTRRGLTVSVIKHAHHGFDLDKPGKDSWRHREAGATQVLMLSNERWVLMHELRGSPEPTLEEQLRVLEPTDLVLIEGYKAASVPKIEIHRPAHGKPPLWPENEHVVAVASDAELAACPLPLLPLNDAVAVADFILNHPEHP</sequence>
<dbReference type="EMBL" id="SSOD01000003">
    <property type="protein sequence ID" value="THF63388.1"/>
    <property type="molecule type" value="Genomic_DNA"/>
</dbReference>
<dbReference type="Pfam" id="PF03205">
    <property type="entry name" value="MobB"/>
    <property type="match status" value="1"/>
</dbReference>
<evidence type="ECO:0000313" key="2">
    <source>
        <dbReference type="EMBL" id="THF63388.1"/>
    </source>
</evidence>
<evidence type="ECO:0000259" key="1">
    <source>
        <dbReference type="Pfam" id="PF03205"/>
    </source>
</evidence>
<protein>
    <submittedName>
        <fullName evidence="2">Molybdopterin-guanine dinucleotide biosynthesis protein B</fullName>
    </submittedName>
</protein>
<dbReference type="Gene3D" id="3.40.50.300">
    <property type="entry name" value="P-loop containing nucleotide triphosphate hydrolases"/>
    <property type="match status" value="1"/>
</dbReference>
<dbReference type="InterPro" id="IPR027417">
    <property type="entry name" value="P-loop_NTPase"/>
</dbReference>
<accession>A0A4S4AU26</accession>
<dbReference type="InterPro" id="IPR004435">
    <property type="entry name" value="MobB_dom"/>
</dbReference>
<dbReference type="GO" id="GO:0005525">
    <property type="term" value="F:GTP binding"/>
    <property type="evidence" value="ECO:0007669"/>
    <property type="project" value="InterPro"/>
</dbReference>